<sequence length="85" mass="9898">MARAVRRADFNEDRTDNLLHVIVRVGDDHLHQHLLPSLTDRLLRAGLAWDWPVLLDDLAVRVFDPDQVATRWLDAFYLTLNPIKD</sequence>
<organism evidence="1 2">
    <name type="scientific">Streptomyces turgidiscabies</name>
    <dbReference type="NCBI Taxonomy" id="85558"/>
    <lineage>
        <taxon>Bacteria</taxon>
        <taxon>Bacillati</taxon>
        <taxon>Actinomycetota</taxon>
        <taxon>Actinomycetes</taxon>
        <taxon>Kitasatosporales</taxon>
        <taxon>Streptomycetaceae</taxon>
        <taxon>Streptomyces</taxon>
    </lineage>
</organism>
<proteinExistence type="predicted"/>
<dbReference type="EMBL" id="JAUSZS010000006">
    <property type="protein sequence ID" value="MDQ0935196.1"/>
    <property type="molecule type" value="Genomic_DNA"/>
</dbReference>
<evidence type="ECO:0000313" key="2">
    <source>
        <dbReference type="Proteomes" id="UP001223072"/>
    </source>
</evidence>
<protein>
    <submittedName>
        <fullName evidence="1">Uncharacterized protein</fullName>
    </submittedName>
</protein>
<gene>
    <name evidence="1" type="ORF">QFZ49_005167</name>
</gene>
<dbReference type="Proteomes" id="UP001223072">
    <property type="component" value="Unassembled WGS sequence"/>
</dbReference>
<dbReference type="InterPro" id="IPR038287">
    <property type="entry name" value="Cse2_sf"/>
</dbReference>
<keyword evidence="2" id="KW-1185">Reference proteome</keyword>
<accession>A0ABU0RTA7</accession>
<evidence type="ECO:0000313" key="1">
    <source>
        <dbReference type="EMBL" id="MDQ0935196.1"/>
    </source>
</evidence>
<name>A0ABU0RTA7_9ACTN</name>
<comment type="caution">
    <text evidence="1">The sequence shown here is derived from an EMBL/GenBank/DDBJ whole genome shotgun (WGS) entry which is preliminary data.</text>
</comment>
<reference evidence="1 2" key="1">
    <citation type="submission" date="2023-07" db="EMBL/GenBank/DDBJ databases">
        <title>Comparative genomics of wheat-associated soil bacteria to identify genetic determinants of phenazine resistance.</title>
        <authorList>
            <person name="Mouncey N."/>
        </authorList>
    </citation>
    <scope>NUCLEOTIDE SEQUENCE [LARGE SCALE GENOMIC DNA]</scope>
    <source>
        <strain evidence="1 2">W2I16</strain>
    </source>
</reference>
<dbReference type="Gene3D" id="1.10.520.40">
    <property type="entry name" value="CRISPR-associated protein Cse2"/>
    <property type="match status" value="1"/>
</dbReference>
<dbReference type="RefSeq" id="WP_307628799.1">
    <property type="nucleotide sequence ID" value="NZ_JAUSZS010000006.1"/>
</dbReference>